<keyword evidence="3" id="KW-1185">Reference proteome</keyword>
<evidence type="ECO:0000313" key="2">
    <source>
        <dbReference type="EMBL" id="KAF7279085.1"/>
    </source>
</evidence>
<reference evidence="2" key="1">
    <citation type="submission" date="2020-08" db="EMBL/GenBank/DDBJ databases">
        <title>Genome sequencing and assembly of the red palm weevil Rhynchophorus ferrugineus.</title>
        <authorList>
            <person name="Dias G.B."/>
            <person name="Bergman C.M."/>
            <person name="Manee M."/>
        </authorList>
    </citation>
    <scope>NUCLEOTIDE SEQUENCE</scope>
    <source>
        <strain evidence="2">AA-2017</strain>
        <tissue evidence="2">Whole larva</tissue>
    </source>
</reference>
<accession>A0A834IJX6</accession>
<feature type="region of interest" description="Disordered" evidence="1">
    <location>
        <begin position="44"/>
        <end position="102"/>
    </location>
</feature>
<evidence type="ECO:0000256" key="1">
    <source>
        <dbReference type="SAM" id="MobiDB-lite"/>
    </source>
</evidence>
<comment type="caution">
    <text evidence="2">The sequence shown here is derived from an EMBL/GenBank/DDBJ whole genome shotgun (WGS) entry which is preliminary data.</text>
</comment>
<sequence length="102" mass="11353">MLPPPASPPPPPPLALPRTRSATAYGRRLVTRAAGRVRAWRCRRPPLAGRRGRSATDHSSEPHSFSVEADVIDSWQTTADRARPPRHLRSNVVPNEVHRNDL</sequence>
<organism evidence="2 3">
    <name type="scientific">Rhynchophorus ferrugineus</name>
    <name type="common">Red palm weevil</name>
    <name type="synonym">Curculio ferrugineus</name>
    <dbReference type="NCBI Taxonomy" id="354439"/>
    <lineage>
        <taxon>Eukaryota</taxon>
        <taxon>Metazoa</taxon>
        <taxon>Ecdysozoa</taxon>
        <taxon>Arthropoda</taxon>
        <taxon>Hexapoda</taxon>
        <taxon>Insecta</taxon>
        <taxon>Pterygota</taxon>
        <taxon>Neoptera</taxon>
        <taxon>Endopterygota</taxon>
        <taxon>Coleoptera</taxon>
        <taxon>Polyphaga</taxon>
        <taxon>Cucujiformia</taxon>
        <taxon>Curculionidae</taxon>
        <taxon>Dryophthorinae</taxon>
        <taxon>Rhynchophorus</taxon>
    </lineage>
</organism>
<name>A0A834IJX6_RHYFE</name>
<protein>
    <submittedName>
        <fullName evidence="2">Uncharacterized protein</fullName>
    </submittedName>
</protein>
<feature type="compositionally biased region" description="Pro residues" evidence="1">
    <location>
        <begin position="1"/>
        <end position="15"/>
    </location>
</feature>
<proteinExistence type="predicted"/>
<dbReference type="Proteomes" id="UP000625711">
    <property type="component" value="Unassembled WGS sequence"/>
</dbReference>
<gene>
    <name evidence="2" type="ORF">GWI33_007717</name>
</gene>
<dbReference type="AlphaFoldDB" id="A0A834IJX6"/>
<evidence type="ECO:0000313" key="3">
    <source>
        <dbReference type="Proteomes" id="UP000625711"/>
    </source>
</evidence>
<dbReference type="EMBL" id="JAACXV010000377">
    <property type="protein sequence ID" value="KAF7279085.1"/>
    <property type="molecule type" value="Genomic_DNA"/>
</dbReference>
<feature type="region of interest" description="Disordered" evidence="1">
    <location>
        <begin position="1"/>
        <end position="25"/>
    </location>
</feature>